<accession>A0A1E5IW56</accession>
<evidence type="ECO:0000313" key="3">
    <source>
        <dbReference type="Proteomes" id="UP000095230"/>
    </source>
</evidence>
<comment type="caution">
    <text evidence="2">The sequence shown here is derived from an EMBL/GenBank/DDBJ whole genome shotgun (WGS) entry which is preliminary data.</text>
</comment>
<protein>
    <recommendedName>
        <fullName evidence="4">Porin</fullName>
    </recommendedName>
</protein>
<feature type="signal peptide" evidence="1">
    <location>
        <begin position="1"/>
        <end position="21"/>
    </location>
</feature>
<reference evidence="2 3" key="1">
    <citation type="submission" date="2016-07" db="EMBL/GenBank/DDBJ databases">
        <title>Whole-genome of two Shewanella species isolated from a digestive organ of sea cucumber Apostichopus japonicus Selenka 1867.</title>
        <authorList>
            <person name="Hong H.-H."/>
            <person name="Choi H."/>
            <person name="Cheon S."/>
            <person name="Oh J.-S."/>
            <person name="Lee H.-G."/>
            <person name="Park C."/>
        </authorList>
    </citation>
    <scope>NUCLEOTIDE SEQUENCE [LARGE SCALE GENOMIC DNA]</scope>
    <source>
        <strain evidence="2 3">CSB03KR</strain>
    </source>
</reference>
<sequence length="325" mass="36079">MKKNLCTLSILLGISSFQLVAAEATSNTFQHDANVNFGTHSEDFGDGIWSLDYRFYFTPVDAQKGPYALAGFLAQHSNIGAMVAQPNTYNNTTMYAIDGAYVLPSNWFIGANYRYTDVDNKWDNISTTEGDNKGYGATIGYYFNEASEVAFIYDNNGSSSWNSEEWPQEITIANDYDETLYGAHIRTFIAMQSFSGLDLKASYNRIERQGEYISTLNNLTNASYNFESTSNQLNLTADWYINPAWSVGASYLWHDFDGSTHYISNNTSDESNGGSSDNIYALSTSYWWQISGTFAAKFSAAKQFGLNSDSGDDGILIGISANARF</sequence>
<dbReference type="InterPro" id="IPR011250">
    <property type="entry name" value="OMP/PagP_B-barrel"/>
</dbReference>
<name>A0A1E5IW56_SHECO</name>
<dbReference type="AlphaFoldDB" id="A0A1E5IW56"/>
<evidence type="ECO:0008006" key="4">
    <source>
        <dbReference type="Google" id="ProtNLM"/>
    </source>
</evidence>
<dbReference type="EMBL" id="MCBT01000015">
    <property type="protein sequence ID" value="OEG74809.1"/>
    <property type="molecule type" value="Genomic_DNA"/>
</dbReference>
<dbReference type="SUPFAM" id="SSF56925">
    <property type="entry name" value="OMPA-like"/>
    <property type="match status" value="1"/>
</dbReference>
<dbReference type="Proteomes" id="UP000095230">
    <property type="component" value="Unassembled WGS sequence"/>
</dbReference>
<dbReference type="OrthoDB" id="6271903at2"/>
<organism evidence="2 3">
    <name type="scientific">Shewanella colwelliana</name>
    <name type="common">Alteromonas colwelliana</name>
    <dbReference type="NCBI Taxonomy" id="23"/>
    <lineage>
        <taxon>Bacteria</taxon>
        <taxon>Pseudomonadati</taxon>
        <taxon>Pseudomonadota</taxon>
        <taxon>Gammaproteobacteria</taxon>
        <taxon>Alteromonadales</taxon>
        <taxon>Shewanellaceae</taxon>
        <taxon>Shewanella</taxon>
    </lineage>
</organism>
<evidence type="ECO:0000256" key="1">
    <source>
        <dbReference type="SAM" id="SignalP"/>
    </source>
</evidence>
<keyword evidence="1" id="KW-0732">Signal</keyword>
<dbReference type="RefSeq" id="WP_069670607.1">
    <property type="nucleotide sequence ID" value="NZ_MCBT01000015.1"/>
</dbReference>
<feature type="chain" id="PRO_5009179255" description="Porin" evidence="1">
    <location>
        <begin position="22"/>
        <end position="325"/>
    </location>
</feature>
<proteinExistence type="predicted"/>
<evidence type="ECO:0000313" key="2">
    <source>
        <dbReference type="EMBL" id="OEG74809.1"/>
    </source>
</evidence>
<gene>
    <name evidence="2" type="ORF">BEL05_01780</name>
</gene>